<dbReference type="AlphaFoldDB" id="A0A8H9HQ42"/>
<feature type="transmembrane region" description="Helical" evidence="1">
    <location>
        <begin position="169"/>
        <end position="191"/>
    </location>
</feature>
<dbReference type="EMBL" id="BMUB01000007">
    <property type="protein sequence ID" value="GGU80725.1"/>
    <property type="molecule type" value="Genomic_DNA"/>
</dbReference>
<evidence type="ECO:0000256" key="1">
    <source>
        <dbReference type="SAM" id="Phobius"/>
    </source>
</evidence>
<feature type="transmembrane region" description="Helical" evidence="1">
    <location>
        <begin position="37"/>
        <end position="56"/>
    </location>
</feature>
<name>A0A8H9HQ42_KITAU</name>
<comment type="caution">
    <text evidence="2">The sequence shown here is derived from an EMBL/GenBank/DDBJ whole genome shotgun (WGS) entry which is preliminary data.</text>
</comment>
<protein>
    <recommendedName>
        <fullName evidence="4">DUF3592 domain-containing protein</fullName>
    </recommendedName>
</protein>
<reference evidence="2" key="1">
    <citation type="journal article" date="2014" name="Int. J. Syst. Evol. Microbiol.">
        <title>Complete genome sequence of Corynebacterium casei LMG S-19264T (=DSM 44701T), isolated from a smear-ripened cheese.</title>
        <authorList>
            <consortium name="US DOE Joint Genome Institute (JGI-PGF)"/>
            <person name="Walter F."/>
            <person name="Albersmeier A."/>
            <person name="Kalinowski J."/>
            <person name="Ruckert C."/>
        </authorList>
    </citation>
    <scope>NUCLEOTIDE SEQUENCE</scope>
    <source>
        <strain evidence="2">JCM 4434</strain>
    </source>
</reference>
<accession>A0A8H9HQ42</accession>
<reference evidence="2" key="2">
    <citation type="submission" date="2020-09" db="EMBL/GenBank/DDBJ databases">
        <authorList>
            <person name="Sun Q."/>
            <person name="Ohkuma M."/>
        </authorList>
    </citation>
    <scope>NUCLEOTIDE SEQUENCE</scope>
    <source>
        <strain evidence="2">JCM 4434</strain>
    </source>
</reference>
<keyword evidence="1" id="KW-1133">Transmembrane helix</keyword>
<keyword evidence="1" id="KW-0812">Transmembrane</keyword>
<evidence type="ECO:0000313" key="2">
    <source>
        <dbReference type="EMBL" id="GGU80725.1"/>
    </source>
</evidence>
<evidence type="ECO:0008006" key="4">
    <source>
        <dbReference type="Google" id="ProtNLM"/>
    </source>
</evidence>
<proteinExistence type="predicted"/>
<keyword evidence="1" id="KW-0472">Membrane</keyword>
<evidence type="ECO:0000313" key="3">
    <source>
        <dbReference type="Proteomes" id="UP000610124"/>
    </source>
</evidence>
<dbReference type="OrthoDB" id="4334052at2"/>
<dbReference type="RefSeq" id="WP_141763897.1">
    <property type="nucleotide sequence ID" value="NZ_JBITZR010000006.1"/>
</dbReference>
<sequence length="210" mass="21206">MAGPKSRRATIGLTAALVTAVPAGTFGVVTVSTYVGFGAALLLGLVVGVAWIVGLVRLLGPVGCWVAIVSVALGGGAIGEAVSARDAVILDARGVTVTARVAAVHDHPQDKHPNSTYDLVGELGLPIPNGTVYGNLHAHAVGDRVLVRYDPEGVAAASAPDDIDFSQDLAIAAALDAVLMAAVAGLGALVVRNGRPRRVPFRRGTVIGQG</sequence>
<dbReference type="Proteomes" id="UP000610124">
    <property type="component" value="Unassembled WGS sequence"/>
</dbReference>
<feature type="transmembrane region" description="Helical" evidence="1">
    <location>
        <begin position="63"/>
        <end position="82"/>
    </location>
</feature>
<organism evidence="2 3">
    <name type="scientific">Kitasatospora aureofaciens</name>
    <name type="common">Streptomyces aureofaciens</name>
    <dbReference type="NCBI Taxonomy" id="1894"/>
    <lineage>
        <taxon>Bacteria</taxon>
        <taxon>Bacillati</taxon>
        <taxon>Actinomycetota</taxon>
        <taxon>Actinomycetes</taxon>
        <taxon>Kitasatosporales</taxon>
        <taxon>Streptomycetaceae</taxon>
        <taxon>Kitasatospora</taxon>
    </lineage>
</organism>
<gene>
    <name evidence="2" type="ORF">GCM10010502_36000</name>
</gene>